<dbReference type="InterPro" id="IPR032710">
    <property type="entry name" value="NTF2-like_dom_sf"/>
</dbReference>
<proteinExistence type="predicted"/>
<dbReference type="Pfam" id="PF07366">
    <property type="entry name" value="SnoaL"/>
    <property type="match status" value="1"/>
</dbReference>
<dbReference type="SUPFAM" id="SSF54427">
    <property type="entry name" value="NTF2-like"/>
    <property type="match status" value="1"/>
</dbReference>
<accession>A0A934IM46</accession>
<dbReference type="RefSeq" id="WP_198874524.1">
    <property type="nucleotide sequence ID" value="NZ_JAEKMH010000001.1"/>
</dbReference>
<feature type="transmembrane region" description="Helical" evidence="1">
    <location>
        <begin position="152"/>
        <end position="169"/>
    </location>
</feature>
<dbReference type="PANTHER" id="PTHR38436">
    <property type="entry name" value="POLYKETIDE CYCLASE SNOAL-LIKE DOMAIN"/>
    <property type="match status" value="1"/>
</dbReference>
<dbReference type="Proteomes" id="UP000602124">
    <property type="component" value="Unassembled WGS sequence"/>
</dbReference>
<dbReference type="GO" id="GO:0030638">
    <property type="term" value="P:polyketide metabolic process"/>
    <property type="evidence" value="ECO:0007669"/>
    <property type="project" value="InterPro"/>
</dbReference>
<comment type="caution">
    <text evidence="2">The sequence shown here is derived from an EMBL/GenBank/DDBJ whole genome shotgun (WGS) entry which is preliminary data.</text>
</comment>
<gene>
    <name evidence="2" type="ORF">JEQ47_00985</name>
</gene>
<dbReference type="EMBL" id="JAEKMH010000001">
    <property type="protein sequence ID" value="MBJ3783279.1"/>
    <property type="molecule type" value="Genomic_DNA"/>
</dbReference>
<dbReference type="Gene3D" id="3.10.450.50">
    <property type="match status" value="1"/>
</dbReference>
<organism evidence="2 3">
    <name type="scientific">Devosia sediminis</name>
    <dbReference type="NCBI Taxonomy" id="2798801"/>
    <lineage>
        <taxon>Bacteria</taxon>
        <taxon>Pseudomonadati</taxon>
        <taxon>Pseudomonadota</taxon>
        <taxon>Alphaproteobacteria</taxon>
        <taxon>Hyphomicrobiales</taxon>
        <taxon>Devosiaceae</taxon>
        <taxon>Devosia</taxon>
    </lineage>
</organism>
<keyword evidence="3" id="KW-1185">Reference proteome</keyword>
<dbReference type="PANTHER" id="PTHR38436:SF1">
    <property type="entry name" value="ESTER CYCLASE"/>
    <property type="match status" value="1"/>
</dbReference>
<keyword evidence="1" id="KW-1133">Transmembrane helix</keyword>
<reference evidence="2" key="1">
    <citation type="submission" date="2020-12" db="EMBL/GenBank/DDBJ databases">
        <title>Devosia sp. MSA67 isolated from Mo River.</title>
        <authorList>
            <person name="Ma F."/>
            <person name="Zi Z."/>
        </authorList>
    </citation>
    <scope>NUCLEOTIDE SEQUENCE</scope>
    <source>
        <strain evidence="2">MSA67</strain>
    </source>
</reference>
<keyword evidence="1" id="KW-0472">Membrane</keyword>
<protein>
    <submittedName>
        <fullName evidence="2">Ester cyclase</fullName>
    </submittedName>
</protein>
<name>A0A934IM46_9HYPH</name>
<keyword evidence="1" id="KW-0812">Transmembrane</keyword>
<dbReference type="AlphaFoldDB" id="A0A934IM46"/>
<evidence type="ECO:0000313" key="2">
    <source>
        <dbReference type="EMBL" id="MBJ3783279.1"/>
    </source>
</evidence>
<dbReference type="InterPro" id="IPR009959">
    <property type="entry name" value="Cyclase_SnoaL-like"/>
</dbReference>
<sequence length="170" mass="18313">MDRAQANIDIMTAAFAALNRHDLDACTAMMTPDFAIHIAGTPMVQTGPAAWRRNTETLLKAFPDAKVEVLDMFADADKVAVRLRMTGTHRGAFLGLEPSDKAINYDSNELYQITDGKIAAEWICSDMLTLMSQIGGYPAGHLAGLWISSFKVWIAAGLGLVLGAGIMALL</sequence>
<evidence type="ECO:0000256" key="1">
    <source>
        <dbReference type="SAM" id="Phobius"/>
    </source>
</evidence>
<evidence type="ECO:0000313" key="3">
    <source>
        <dbReference type="Proteomes" id="UP000602124"/>
    </source>
</evidence>